<dbReference type="PANTHER" id="PTHR33112">
    <property type="entry name" value="DOMAIN PROTEIN, PUTATIVE-RELATED"/>
    <property type="match status" value="1"/>
</dbReference>
<dbReference type="Proteomes" id="UP000799764">
    <property type="component" value="Unassembled WGS sequence"/>
</dbReference>
<accession>A0A9P4U4A7</accession>
<proteinExistence type="predicted"/>
<sequence>MPAYRRTLHGMDRPSDTSAWHMQTIRYSGFYQWIQTARAGSPFDKLLCDVAGKLCSGQVPQIDFAKKADCDPSPESSFMEIRDHNGTKQRIDLHTDDAREYTFIHKVDYAIDRTFFRKTGIEGARTWLHHCLQNHSTCGSLNTCVSLPTRLVAVGSSTRNPYLYTSGSGEKGSYLALSYCWGKGESLKTTKNTLDQLKTGFVLESLPKTCQDAIVVARQLDVRYIWIDRLCIIQDDGDDWIQESASMYSVYANALLTLAALHSRGGDAGLYTYSTTHAFKNATAISEVELSSGRKGMVVARRYYNICEELPFIHGPPTTDEDPWPPAYLESRLWTLQEIALSRRVLWFARGELAWSCKEGTACECFPQPTSTNPDDLPSHIWSNLAPESQQDKKDWLPIWYRYIEEATQRLVKEETDRLPAVAGMASAMKHHIGRRYIAGHWEVDIEKSLLWMIEEEKEFRYESTAQLPPLKQYYAPSWSWASISRPLKHIVALIPDIVEGEMDCKVIGIEFWPSTSNINGPGLGIITMEAVIFAVSPPKVKRGRFEHKSEGKRLELLSGFTDEWIPDPRGNQQPTRDSDLYLAVHIRWPDDVGPNEVAVLYGLVLERVNEDEYKKWEAELQNIQAKTGLNEQETRESRAIRTKATEGNVYRRVGCLESWFRTQSWEELVEEYQRQIYII</sequence>
<comment type="caution">
    <text evidence="2">The sequence shown here is derived from an EMBL/GenBank/DDBJ whole genome shotgun (WGS) entry which is preliminary data.</text>
</comment>
<name>A0A9P4U4A7_9PLEO</name>
<organism evidence="2 3">
    <name type="scientific">Karstenula rhodostoma CBS 690.94</name>
    <dbReference type="NCBI Taxonomy" id="1392251"/>
    <lineage>
        <taxon>Eukaryota</taxon>
        <taxon>Fungi</taxon>
        <taxon>Dikarya</taxon>
        <taxon>Ascomycota</taxon>
        <taxon>Pezizomycotina</taxon>
        <taxon>Dothideomycetes</taxon>
        <taxon>Pleosporomycetidae</taxon>
        <taxon>Pleosporales</taxon>
        <taxon>Massarineae</taxon>
        <taxon>Didymosphaeriaceae</taxon>
        <taxon>Karstenula</taxon>
    </lineage>
</organism>
<dbReference type="InterPro" id="IPR010730">
    <property type="entry name" value="HET"/>
</dbReference>
<dbReference type="AlphaFoldDB" id="A0A9P4U4A7"/>
<feature type="domain" description="Heterokaryon incompatibility" evidence="1">
    <location>
        <begin position="174"/>
        <end position="338"/>
    </location>
</feature>
<protein>
    <submittedName>
        <fullName evidence="2">HET-domain-containing protein</fullName>
    </submittedName>
</protein>
<reference evidence="2" key="1">
    <citation type="journal article" date="2020" name="Stud. Mycol.">
        <title>101 Dothideomycetes genomes: a test case for predicting lifestyles and emergence of pathogens.</title>
        <authorList>
            <person name="Haridas S."/>
            <person name="Albert R."/>
            <person name="Binder M."/>
            <person name="Bloem J."/>
            <person name="Labutti K."/>
            <person name="Salamov A."/>
            <person name="Andreopoulos B."/>
            <person name="Baker S."/>
            <person name="Barry K."/>
            <person name="Bills G."/>
            <person name="Bluhm B."/>
            <person name="Cannon C."/>
            <person name="Castanera R."/>
            <person name="Culley D."/>
            <person name="Daum C."/>
            <person name="Ezra D."/>
            <person name="Gonzalez J."/>
            <person name="Henrissat B."/>
            <person name="Kuo A."/>
            <person name="Liang C."/>
            <person name="Lipzen A."/>
            <person name="Lutzoni F."/>
            <person name="Magnuson J."/>
            <person name="Mondo S."/>
            <person name="Nolan M."/>
            <person name="Ohm R."/>
            <person name="Pangilinan J."/>
            <person name="Park H.-J."/>
            <person name="Ramirez L."/>
            <person name="Alfaro M."/>
            <person name="Sun H."/>
            <person name="Tritt A."/>
            <person name="Yoshinaga Y."/>
            <person name="Zwiers L.-H."/>
            <person name="Turgeon B."/>
            <person name="Goodwin S."/>
            <person name="Spatafora J."/>
            <person name="Crous P."/>
            <person name="Grigoriev I."/>
        </authorList>
    </citation>
    <scope>NUCLEOTIDE SEQUENCE</scope>
    <source>
        <strain evidence="2">CBS 690.94</strain>
    </source>
</reference>
<dbReference type="PANTHER" id="PTHR33112:SF16">
    <property type="entry name" value="HETEROKARYON INCOMPATIBILITY DOMAIN-CONTAINING PROTEIN"/>
    <property type="match status" value="1"/>
</dbReference>
<gene>
    <name evidence="2" type="ORF">P171DRAFT_172012</name>
</gene>
<dbReference type="OrthoDB" id="3486565at2759"/>
<evidence type="ECO:0000259" key="1">
    <source>
        <dbReference type="Pfam" id="PF06985"/>
    </source>
</evidence>
<dbReference type="EMBL" id="MU001514">
    <property type="protein sequence ID" value="KAF2437749.1"/>
    <property type="molecule type" value="Genomic_DNA"/>
</dbReference>
<dbReference type="Pfam" id="PF06985">
    <property type="entry name" value="HET"/>
    <property type="match status" value="1"/>
</dbReference>
<evidence type="ECO:0000313" key="2">
    <source>
        <dbReference type="EMBL" id="KAF2437749.1"/>
    </source>
</evidence>
<keyword evidence="3" id="KW-1185">Reference proteome</keyword>
<evidence type="ECO:0000313" key="3">
    <source>
        <dbReference type="Proteomes" id="UP000799764"/>
    </source>
</evidence>